<name>A0A098S4J3_9BACT</name>
<sequence>MSKNYNFKFNPDLPSKSDIDKHRDFDALLGQYHAAERAQRTAKVRKLVIRSLSAAAAVALLAIGVRAVFFSGETAPPISNTAFLAEQPFIDQPIESLAAPAFANFRVNTAKGGVYEYPSGSKLVVPAAAFANDYGQLIGGEVDVFYREMHDYVDFFTSGIPMRYDSAGNAYQLESSGMIELYAEQDGQRVQLAVGKKIDIELASEILIRADQLNAPPRYNVYFLDTLINQWRYQDVNQLQLMANGQTMTNDPYQKEKNTLLSELQAIEARKEKRLSALEGSIPSLVKPLRPVQASGDRPTLELNFLDGSVQVEDSRNGQVQSELAQLQQMYQNVIWQISDDSPAYDSRAFAVEWESVSIRPINNLDYELTLIHPKNQVTLIVSPVLMGEDYQNALNRYSQELTTYQKTMTEREARLSEEREAIIETAEQEKQAAIASYDETIAGEESARDLQHLVRSKVMNRFKADKLGVWNCARPVPVSIQPLKAKYKDQYGNTYQKEKMYLVDKSKNTIYQFYSGSEVVEGLNQNADNLIWVVTPDNEIAVLRSAQLRRINQKPGKPATLEMEVLGQPADAHEAREMLQF</sequence>
<keyword evidence="1" id="KW-0472">Membrane</keyword>
<evidence type="ECO:0000313" key="3">
    <source>
        <dbReference type="Proteomes" id="UP000029736"/>
    </source>
</evidence>
<keyword evidence="1" id="KW-0812">Transmembrane</keyword>
<accession>A0A098S4J3</accession>
<dbReference type="OrthoDB" id="1494541at2"/>
<dbReference type="EMBL" id="JPOS01000039">
    <property type="protein sequence ID" value="KGE87065.1"/>
    <property type="molecule type" value="Genomic_DNA"/>
</dbReference>
<dbReference type="STRING" id="1524460.IX84_18825"/>
<protein>
    <submittedName>
        <fullName evidence="2">Uncharacterized protein</fullName>
    </submittedName>
</protein>
<gene>
    <name evidence="2" type="ORF">IX84_18825</name>
</gene>
<dbReference type="Proteomes" id="UP000029736">
    <property type="component" value="Unassembled WGS sequence"/>
</dbReference>
<proteinExistence type="predicted"/>
<keyword evidence="3" id="KW-1185">Reference proteome</keyword>
<evidence type="ECO:0000256" key="1">
    <source>
        <dbReference type="SAM" id="Phobius"/>
    </source>
</evidence>
<comment type="caution">
    <text evidence="2">The sequence shown here is derived from an EMBL/GenBank/DDBJ whole genome shotgun (WGS) entry which is preliminary data.</text>
</comment>
<evidence type="ECO:0000313" key="2">
    <source>
        <dbReference type="EMBL" id="KGE87065.1"/>
    </source>
</evidence>
<dbReference type="RefSeq" id="WP_044223757.1">
    <property type="nucleotide sequence ID" value="NZ_JBKAGJ010000008.1"/>
</dbReference>
<feature type="transmembrane region" description="Helical" evidence="1">
    <location>
        <begin position="47"/>
        <end position="69"/>
    </location>
</feature>
<organism evidence="2 3">
    <name type="scientific">Phaeodactylibacter xiamenensis</name>
    <dbReference type="NCBI Taxonomy" id="1524460"/>
    <lineage>
        <taxon>Bacteria</taxon>
        <taxon>Pseudomonadati</taxon>
        <taxon>Bacteroidota</taxon>
        <taxon>Saprospiria</taxon>
        <taxon>Saprospirales</taxon>
        <taxon>Haliscomenobacteraceae</taxon>
        <taxon>Phaeodactylibacter</taxon>
    </lineage>
</organism>
<keyword evidence="1" id="KW-1133">Transmembrane helix</keyword>
<reference evidence="2 3" key="1">
    <citation type="journal article" date="2014" name="Int. J. Syst. Evol. Microbiol.">
        <title>Phaeodactylibacter xiamenensis gen. nov., sp. nov., a member of the family Saprospiraceae isolated from the marine alga Phaeodactylum tricornutum.</title>
        <authorList>
            <person name="Chen Z.Jr."/>
            <person name="Lei X."/>
            <person name="Lai Q."/>
            <person name="Li Y."/>
            <person name="Zhang B."/>
            <person name="Zhang J."/>
            <person name="Zhang H."/>
            <person name="Yang L."/>
            <person name="Zheng W."/>
            <person name="Tian Y."/>
            <person name="Yu Z."/>
            <person name="Xu H.Jr."/>
            <person name="Zheng T."/>
        </authorList>
    </citation>
    <scope>NUCLEOTIDE SEQUENCE [LARGE SCALE GENOMIC DNA]</scope>
    <source>
        <strain evidence="2 3">KD52</strain>
    </source>
</reference>
<dbReference type="AlphaFoldDB" id="A0A098S4J3"/>